<evidence type="ECO:0000313" key="5">
    <source>
        <dbReference type="EMBL" id="TRY64473.1"/>
    </source>
</evidence>
<comment type="caution">
    <text evidence="5">The sequence shown here is derived from an EMBL/GenBank/DDBJ whole genome shotgun (WGS) entry which is preliminary data.</text>
</comment>
<keyword evidence="3" id="KW-0812">Transmembrane</keyword>
<sequence length="999" mass="110057">WNTSEERHTPYTHSDLVSPSPSDSNGVTYTSKIPESTNDTPKTHTFRRGSIHQGGGVSDLADNHRPFFPQEVSNNGQETAGDWIYDLAPTGTHSYSDTHTSSTLKAHMDTQWILSSEHSLAQTSTKILSSSLPLLNRGTDVSSQNIQSTNQMFSKSELFSQSISGKATTMTVESWGKMKGSKNIGLNQSQATSWSSNTIPEDNQPETLRTDRSPRSTSQNHRNFHQTVYGNSVITGSTPASIKFPHVNQTNLLAFSDNATGNSPISSSTSEPPIKSTTNLEHTSSNNIHTSQKNSASEALVTQISHTIQSHHLETSSAPKSDLESRDFYRSTVYTTFSTTIPPVLKGNQNSPEPNEGLSSASRECVGLECFSKLPSTVQEEQEPTITSPASNPWFRLGVTNRIVEDGTATNYDKSTDIEGLRVSPSEVQKSQTHAGLSTYTPTPPNLSLSSEIGQGNVVFNEVTNIDKLSSDHTASRSAMGPTQASAALDLSSSNGLHSRPTETANDFTVITSSDTTTSWISKTDQTSPPGTPFQDTLHNFGVDLITVATPQINLHTTFTETHSIQGHTEPQPRTVTPSQNRTANWFLIQSRAQTILPQTVPQTSQIHSTAPSIGQKWPQGLHYFIAKDQPVIIKEDTFQVLLQMVLEEDYAPGMRLLEVETFLQKVAGFRNQHVIWNSGPVLQTIVQFGTVQSISWLGRAQSLLQVAELNPLPQNGVFVGGVRVKNITIGGLRSNICEWLLECPLGFQCVLSKGNATCTSVCHSEYCKHQGICVHRLGHQPICQCPVGDDFWFMGPRCDLRMTQLRLAGFCLAVLATMASVMALVAYLAVRRFKSMLMQAKVEQTRSSYRRFNHFDELSARFWGRSWPGSEDSLENRAFTRSDELLHMRALDRTCCYHDDTLSVVSTYHGSANHLNTVYPRSSQYGWDLSNCSLADGVVDSGKASDLSVCSWPIEPIQWTPFPLLQQLSRNRPPVKASRTRSYCEGMELTGLEKSWTA</sequence>
<dbReference type="OrthoDB" id="10055523at2759"/>
<dbReference type="Proteomes" id="UP000316079">
    <property type="component" value="Unassembled WGS sequence"/>
</dbReference>
<evidence type="ECO:0000256" key="1">
    <source>
        <dbReference type="PROSITE-ProRule" id="PRU00076"/>
    </source>
</evidence>
<feature type="domain" description="EGF-like" evidence="4">
    <location>
        <begin position="760"/>
        <end position="800"/>
    </location>
</feature>
<feature type="region of interest" description="Disordered" evidence="2">
    <location>
        <begin position="187"/>
        <end position="226"/>
    </location>
</feature>
<feature type="compositionally biased region" description="Polar residues" evidence="2">
    <location>
        <begin position="279"/>
        <end position="300"/>
    </location>
</feature>
<organism evidence="5 6">
    <name type="scientific">Danionella cerebrum</name>
    <dbReference type="NCBI Taxonomy" id="2873325"/>
    <lineage>
        <taxon>Eukaryota</taxon>
        <taxon>Metazoa</taxon>
        <taxon>Chordata</taxon>
        <taxon>Craniata</taxon>
        <taxon>Vertebrata</taxon>
        <taxon>Euteleostomi</taxon>
        <taxon>Actinopterygii</taxon>
        <taxon>Neopterygii</taxon>
        <taxon>Teleostei</taxon>
        <taxon>Ostariophysi</taxon>
        <taxon>Cypriniformes</taxon>
        <taxon>Danionidae</taxon>
        <taxon>Danioninae</taxon>
        <taxon>Danionella</taxon>
    </lineage>
</organism>
<feature type="compositionally biased region" description="Polar residues" evidence="2">
    <location>
        <begin position="215"/>
        <end position="226"/>
    </location>
</feature>
<evidence type="ECO:0000256" key="2">
    <source>
        <dbReference type="SAM" id="MobiDB-lite"/>
    </source>
</evidence>
<feature type="compositionally biased region" description="Polar residues" evidence="2">
    <location>
        <begin position="11"/>
        <end position="40"/>
    </location>
</feature>
<keyword evidence="3" id="KW-0472">Membrane</keyword>
<name>A0A553NG97_9TELE</name>
<dbReference type="PROSITE" id="PS50026">
    <property type="entry name" value="EGF_3"/>
    <property type="match status" value="1"/>
</dbReference>
<evidence type="ECO:0000259" key="4">
    <source>
        <dbReference type="PROSITE" id="PS50026"/>
    </source>
</evidence>
<feature type="transmembrane region" description="Helical" evidence="3">
    <location>
        <begin position="808"/>
        <end position="831"/>
    </location>
</feature>
<protein>
    <recommendedName>
        <fullName evidence="4">EGF-like domain-containing protein</fullName>
    </recommendedName>
</protein>
<keyword evidence="3" id="KW-1133">Transmembrane helix</keyword>
<feature type="compositionally biased region" description="Low complexity" evidence="2">
    <location>
        <begin position="263"/>
        <end position="278"/>
    </location>
</feature>
<comment type="caution">
    <text evidence="1">Lacks conserved residue(s) required for the propagation of feature annotation.</text>
</comment>
<dbReference type="EMBL" id="SRMA01026995">
    <property type="protein sequence ID" value="TRY64473.1"/>
    <property type="molecule type" value="Genomic_DNA"/>
</dbReference>
<feature type="region of interest" description="Disordered" evidence="2">
    <location>
        <begin position="261"/>
        <end position="300"/>
    </location>
</feature>
<keyword evidence="6" id="KW-1185">Reference proteome</keyword>
<keyword evidence="1" id="KW-0245">EGF-like domain</keyword>
<dbReference type="AlphaFoldDB" id="A0A553NG97"/>
<proteinExistence type="predicted"/>
<gene>
    <name evidence="5" type="ORF">DNTS_017155</name>
</gene>
<evidence type="ECO:0000313" key="6">
    <source>
        <dbReference type="Proteomes" id="UP000316079"/>
    </source>
</evidence>
<accession>A0A553NG97</accession>
<dbReference type="InterPro" id="IPR000742">
    <property type="entry name" value="EGF"/>
</dbReference>
<feature type="non-terminal residue" evidence="5">
    <location>
        <position position="1"/>
    </location>
</feature>
<dbReference type="STRING" id="623744.A0A553NG97"/>
<evidence type="ECO:0000256" key="3">
    <source>
        <dbReference type="SAM" id="Phobius"/>
    </source>
</evidence>
<feature type="region of interest" description="Disordered" evidence="2">
    <location>
        <begin position="1"/>
        <end position="75"/>
    </location>
</feature>
<feature type="compositionally biased region" description="Polar residues" evidence="2">
    <location>
        <begin position="187"/>
        <end position="207"/>
    </location>
</feature>
<reference evidence="5 6" key="1">
    <citation type="journal article" date="2019" name="Sci. Data">
        <title>Hybrid genome assembly and annotation of Danionella translucida.</title>
        <authorList>
            <person name="Kadobianskyi M."/>
            <person name="Schulze L."/>
            <person name="Schuelke M."/>
            <person name="Judkewitz B."/>
        </authorList>
    </citation>
    <scope>NUCLEOTIDE SEQUENCE [LARGE SCALE GENOMIC DNA]</scope>
    <source>
        <strain evidence="5 6">Bolton</strain>
    </source>
</reference>